<dbReference type="Pfam" id="PF07227">
    <property type="entry name" value="PHD_Oberon"/>
    <property type="match status" value="1"/>
</dbReference>
<dbReference type="PANTHER" id="PTHR33345">
    <property type="entry name" value="ADAPTER PROTEIN, PUTATIVE-RELATED"/>
    <property type="match status" value="1"/>
</dbReference>
<dbReference type="Proteomes" id="UP001163823">
    <property type="component" value="Chromosome 9"/>
</dbReference>
<keyword evidence="4" id="KW-0862">Zinc</keyword>
<keyword evidence="9" id="KW-1185">Reference proteome</keyword>
<dbReference type="Pfam" id="PF23299">
    <property type="entry name" value="DUF7081"/>
    <property type="match status" value="1"/>
</dbReference>
<dbReference type="KEGG" id="qsa:O6P43_021558"/>
<sequence length="268" mass="29860">MEFDTSDGSNRLGRRVTVSGHFADRYLYLPNSLCRPPEDFSNRKFYNFKSKLSVEQYIRTEFPGSDVDAFFESFSWKIPAKLNLMRNGNVEQHALCAGPHAQTEEHCASHSQSNTMGCKAGNKKCNSLILEEVENSLPDMPCDICCIVDGFCRECCCILYCKTVNTASGGYNYIKCQEKVSGDNICGHVAHVDCAIQSHMAGMLEGNIGLDAEYYCRCCDRRTDMVSHVKRLLLTVESIGSRDDTEKILSLAVSLLSGSQKTIAKELL</sequence>
<protein>
    <submittedName>
        <fullName evidence="8">Protein OBERON 1-like</fullName>
    </submittedName>
</protein>
<evidence type="ECO:0000256" key="3">
    <source>
        <dbReference type="ARBA" id="ARBA00022771"/>
    </source>
</evidence>
<dbReference type="EMBL" id="JARAOO010000009">
    <property type="protein sequence ID" value="KAJ7954871.1"/>
    <property type="molecule type" value="Genomic_DNA"/>
</dbReference>
<evidence type="ECO:0000313" key="9">
    <source>
        <dbReference type="Proteomes" id="UP001163823"/>
    </source>
</evidence>
<reference evidence="8" key="1">
    <citation type="journal article" date="2023" name="Science">
        <title>Elucidation of the pathway for biosynthesis of saponin adjuvants from the soapbark tree.</title>
        <authorList>
            <person name="Reed J."/>
            <person name="Orme A."/>
            <person name="El-Demerdash A."/>
            <person name="Owen C."/>
            <person name="Martin L.B.B."/>
            <person name="Misra R.C."/>
            <person name="Kikuchi S."/>
            <person name="Rejzek M."/>
            <person name="Martin A.C."/>
            <person name="Harkess A."/>
            <person name="Leebens-Mack J."/>
            <person name="Louveau T."/>
            <person name="Stephenson M.J."/>
            <person name="Osbourn A."/>
        </authorList>
    </citation>
    <scope>NUCLEOTIDE SEQUENCE</scope>
    <source>
        <strain evidence="8">S10</strain>
    </source>
</reference>
<proteinExistence type="predicted"/>
<comment type="caution">
    <text evidence="8">The sequence shown here is derived from an EMBL/GenBank/DDBJ whole genome shotgun (WGS) entry which is preliminary data.</text>
</comment>
<dbReference type="AlphaFoldDB" id="A0AAD7LBW8"/>
<dbReference type="InterPro" id="IPR032881">
    <property type="entry name" value="Oberon-like_PHD"/>
</dbReference>
<dbReference type="EMBL" id="JARAOO010000009">
    <property type="protein sequence ID" value="KAJ7954872.1"/>
    <property type="molecule type" value="Genomic_DNA"/>
</dbReference>
<dbReference type="GO" id="GO:0008270">
    <property type="term" value="F:zinc ion binding"/>
    <property type="evidence" value="ECO:0007669"/>
    <property type="project" value="UniProtKB-KW"/>
</dbReference>
<feature type="domain" description="DUF7081" evidence="7">
    <location>
        <begin position="11"/>
        <end position="80"/>
    </location>
</feature>
<keyword evidence="3" id="KW-0863">Zinc-finger</keyword>
<evidence type="ECO:0000256" key="4">
    <source>
        <dbReference type="ARBA" id="ARBA00022833"/>
    </source>
</evidence>
<keyword evidence="2" id="KW-0479">Metal-binding</keyword>
<organism evidence="8 9">
    <name type="scientific">Quillaja saponaria</name>
    <name type="common">Soap bark tree</name>
    <dbReference type="NCBI Taxonomy" id="32244"/>
    <lineage>
        <taxon>Eukaryota</taxon>
        <taxon>Viridiplantae</taxon>
        <taxon>Streptophyta</taxon>
        <taxon>Embryophyta</taxon>
        <taxon>Tracheophyta</taxon>
        <taxon>Spermatophyta</taxon>
        <taxon>Magnoliopsida</taxon>
        <taxon>eudicotyledons</taxon>
        <taxon>Gunneridae</taxon>
        <taxon>Pentapetalae</taxon>
        <taxon>rosids</taxon>
        <taxon>fabids</taxon>
        <taxon>Fabales</taxon>
        <taxon>Quillajaceae</taxon>
        <taxon>Quillaja</taxon>
    </lineage>
</organism>
<evidence type="ECO:0000313" key="8">
    <source>
        <dbReference type="EMBL" id="KAJ7954872.1"/>
    </source>
</evidence>
<feature type="domain" description="Oberon-like PHD finger" evidence="6">
    <location>
        <begin position="121"/>
        <end position="252"/>
    </location>
</feature>
<accession>A0AAD7LBW8</accession>
<evidence type="ECO:0000259" key="6">
    <source>
        <dbReference type="Pfam" id="PF07227"/>
    </source>
</evidence>
<evidence type="ECO:0000256" key="1">
    <source>
        <dbReference type="ARBA" id="ARBA00004123"/>
    </source>
</evidence>
<comment type="subcellular location">
    <subcellularLocation>
        <location evidence="1">Nucleus</location>
    </subcellularLocation>
</comment>
<evidence type="ECO:0000256" key="5">
    <source>
        <dbReference type="ARBA" id="ARBA00023242"/>
    </source>
</evidence>
<name>A0AAD7LBW8_QUISA</name>
<evidence type="ECO:0000256" key="2">
    <source>
        <dbReference type="ARBA" id="ARBA00022723"/>
    </source>
</evidence>
<evidence type="ECO:0000259" key="7">
    <source>
        <dbReference type="Pfam" id="PF23299"/>
    </source>
</evidence>
<dbReference type="PANTHER" id="PTHR33345:SF6">
    <property type="entry name" value="OS03G0747200 PROTEIN"/>
    <property type="match status" value="1"/>
</dbReference>
<dbReference type="InterPro" id="IPR055508">
    <property type="entry name" value="DUF7081"/>
</dbReference>
<dbReference type="GO" id="GO:0005634">
    <property type="term" value="C:nucleus"/>
    <property type="evidence" value="ECO:0007669"/>
    <property type="project" value="UniProtKB-SubCell"/>
</dbReference>
<gene>
    <name evidence="8" type="ORF">O6P43_021558</name>
</gene>
<keyword evidence="5" id="KW-0539">Nucleus</keyword>